<gene>
    <name evidence="7" type="primary">atpH</name>
    <name evidence="8" type="ORF">GCM10025789_18080</name>
</gene>
<reference evidence="9" key="1">
    <citation type="journal article" date="2019" name="Int. J. Syst. Evol. Microbiol.">
        <title>The Global Catalogue of Microorganisms (GCM) 10K type strain sequencing project: providing services to taxonomists for standard genome sequencing and annotation.</title>
        <authorList>
            <consortium name="The Broad Institute Genomics Platform"/>
            <consortium name="The Broad Institute Genome Sequencing Center for Infectious Disease"/>
            <person name="Wu L."/>
            <person name="Ma J."/>
        </authorList>
    </citation>
    <scope>NUCLEOTIDE SEQUENCE [LARGE SCALE GENOMIC DNA]</scope>
    <source>
        <strain evidence="9">JCM 19125</strain>
    </source>
</reference>
<evidence type="ECO:0000256" key="1">
    <source>
        <dbReference type="ARBA" id="ARBA00004370"/>
    </source>
</evidence>
<evidence type="ECO:0000256" key="4">
    <source>
        <dbReference type="ARBA" id="ARBA00023065"/>
    </source>
</evidence>
<dbReference type="RefSeq" id="WP_345582065.1">
    <property type="nucleotide sequence ID" value="NZ_BAABLV010000027.1"/>
</dbReference>
<evidence type="ECO:0000256" key="3">
    <source>
        <dbReference type="ARBA" id="ARBA00022781"/>
    </source>
</evidence>
<comment type="function">
    <text evidence="7">F(1)F(0) ATP synthase produces ATP from ADP in the presence of a proton or sodium gradient. F-type ATPases consist of two structural domains, F(1) containing the extramembraneous catalytic core and F(0) containing the membrane proton channel, linked together by a central stalk and a peripheral stalk. During catalysis, ATP synthesis in the catalytic domain of F(1) is coupled via a rotary mechanism of the central stalk subunits to proton translocation.</text>
</comment>
<name>A0ABP9FFJ8_9ACTN</name>
<keyword evidence="3 7" id="KW-0375">Hydrogen ion transport</keyword>
<keyword evidence="9" id="KW-1185">Reference proteome</keyword>
<accession>A0ABP9FFJ8</accession>
<keyword evidence="6 7" id="KW-0066">ATP synthesis</keyword>
<keyword evidence="7" id="KW-1003">Cell membrane</keyword>
<dbReference type="InterPro" id="IPR000711">
    <property type="entry name" value="ATPase_OSCP/dsu"/>
</dbReference>
<evidence type="ECO:0000256" key="5">
    <source>
        <dbReference type="ARBA" id="ARBA00023136"/>
    </source>
</evidence>
<evidence type="ECO:0000256" key="2">
    <source>
        <dbReference type="ARBA" id="ARBA00022448"/>
    </source>
</evidence>
<keyword evidence="2 7" id="KW-0813">Transport</keyword>
<comment type="function">
    <text evidence="7">This protein is part of the stalk that links CF(0) to CF(1). It either transmits conformational changes from CF(0) to CF(1) or is implicated in proton conduction.</text>
</comment>
<dbReference type="Proteomes" id="UP001501521">
    <property type="component" value="Unassembled WGS sequence"/>
</dbReference>
<proteinExistence type="inferred from homology"/>
<evidence type="ECO:0000313" key="9">
    <source>
        <dbReference type="Proteomes" id="UP001501521"/>
    </source>
</evidence>
<sequence length="265" mass="28276">MTARDAAYAALDTTVDGITTDARTAEELFAVVDLLDGQPTLRRSLSDPSAADANRARLAERLLGGKISQAALSVVTAVVQTPWSSANRLVTGLERQGIRLALQSAHREGRIDDVTGELYQLAGTVDANRELAAALRNAQYPVAAKRDLLNRLVSGKVHPVTAMLASRAVKARKRTFALTAKSYVEMGAELAGEQIAQVTVARPLDAERVARLKSALEKQVGGPVNLQIEVDPAVLGGMNVVIGDDVIESTVAARLEDARRQLTHL</sequence>
<protein>
    <recommendedName>
        <fullName evidence="7">ATP synthase subunit delta</fullName>
    </recommendedName>
    <alternativeName>
        <fullName evidence="7">ATP synthase F(1) sector subunit delta</fullName>
    </alternativeName>
    <alternativeName>
        <fullName evidence="7">F-type ATPase subunit delta</fullName>
        <shortName evidence="7">F-ATPase subunit delta</shortName>
    </alternativeName>
</protein>
<dbReference type="EMBL" id="BAABLV010000027">
    <property type="protein sequence ID" value="GAA4900119.1"/>
    <property type="molecule type" value="Genomic_DNA"/>
</dbReference>
<comment type="subcellular location">
    <subcellularLocation>
        <location evidence="7">Cell membrane</location>
        <topology evidence="7">Peripheral membrane protein</topology>
    </subcellularLocation>
    <subcellularLocation>
        <location evidence="1">Membrane</location>
    </subcellularLocation>
</comment>
<dbReference type="PANTHER" id="PTHR11910">
    <property type="entry name" value="ATP SYNTHASE DELTA CHAIN"/>
    <property type="match status" value="1"/>
</dbReference>
<keyword evidence="5 7" id="KW-0472">Membrane</keyword>
<keyword evidence="4 7" id="KW-0406">Ion transport</keyword>
<organism evidence="8 9">
    <name type="scientific">Tessaracoccus lubricantis</name>
    <dbReference type="NCBI Taxonomy" id="545543"/>
    <lineage>
        <taxon>Bacteria</taxon>
        <taxon>Bacillati</taxon>
        <taxon>Actinomycetota</taxon>
        <taxon>Actinomycetes</taxon>
        <taxon>Propionibacteriales</taxon>
        <taxon>Propionibacteriaceae</taxon>
        <taxon>Tessaracoccus</taxon>
    </lineage>
</organism>
<dbReference type="NCBIfam" id="NF009967">
    <property type="entry name" value="PRK13430.1"/>
    <property type="match status" value="1"/>
</dbReference>
<keyword evidence="7" id="KW-0139">CF(1)</keyword>
<comment type="caution">
    <text evidence="8">The sequence shown here is derived from an EMBL/GenBank/DDBJ whole genome shotgun (WGS) entry which is preliminary data.</text>
</comment>
<evidence type="ECO:0000256" key="6">
    <source>
        <dbReference type="ARBA" id="ARBA00023310"/>
    </source>
</evidence>
<evidence type="ECO:0000313" key="8">
    <source>
        <dbReference type="EMBL" id="GAA4900119.1"/>
    </source>
</evidence>
<dbReference type="Pfam" id="PF00213">
    <property type="entry name" value="OSCP"/>
    <property type="match status" value="1"/>
</dbReference>
<comment type="similarity">
    <text evidence="7">Belongs to the ATPase delta chain family.</text>
</comment>
<evidence type="ECO:0000256" key="7">
    <source>
        <dbReference type="HAMAP-Rule" id="MF_01416"/>
    </source>
</evidence>
<dbReference type="HAMAP" id="MF_01416">
    <property type="entry name" value="ATP_synth_delta_bact"/>
    <property type="match status" value="1"/>
</dbReference>